<sequence>MSGCVVDRLEGIEIEKQDGKLLAAIRQRSNCLVDMVDEIVTVGQLGQRVIECQAIESVL</sequence>
<protein>
    <submittedName>
        <fullName evidence="1">Uncharacterized protein</fullName>
    </submittedName>
</protein>
<accession>A0A644XVN9</accession>
<reference evidence="1" key="1">
    <citation type="submission" date="2019-08" db="EMBL/GenBank/DDBJ databases">
        <authorList>
            <person name="Kucharzyk K."/>
            <person name="Murdoch R.W."/>
            <person name="Higgins S."/>
            <person name="Loffler F."/>
        </authorList>
    </citation>
    <scope>NUCLEOTIDE SEQUENCE</scope>
</reference>
<name>A0A644XVN9_9ZZZZ</name>
<evidence type="ECO:0000313" key="1">
    <source>
        <dbReference type="EMBL" id="MPM19801.1"/>
    </source>
</evidence>
<proteinExistence type="predicted"/>
<gene>
    <name evidence="1" type="ORF">SDC9_66227</name>
</gene>
<organism evidence="1">
    <name type="scientific">bioreactor metagenome</name>
    <dbReference type="NCBI Taxonomy" id="1076179"/>
    <lineage>
        <taxon>unclassified sequences</taxon>
        <taxon>metagenomes</taxon>
        <taxon>ecological metagenomes</taxon>
    </lineage>
</organism>
<comment type="caution">
    <text evidence="1">The sequence shown here is derived from an EMBL/GenBank/DDBJ whole genome shotgun (WGS) entry which is preliminary data.</text>
</comment>
<dbReference type="EMBL" id="VSSQ01003247">
    <property type="protein sequence ID" value="MPM19801.1"/>
    <property type="molecule type" value="Genomic_DNA"/>
</dbReference>
<dbReference type="AlphaFoldDB" id="A0A644XVN9"/>